<proteinExistence type="predicted"/>
<dbReference type="EMBL" id="AGBM01000001">
    <property type="protein sequence ID" value="EJL01848.1"/>
    <property type="molecule type" value="Genomic_DNA"/>
</dbReference>
<sequence>MDVTQPAISFSPDEDLKSSSMLHLADHFHRLATGATQVPAQSLTSHLRHTMADTDVVAYHDQLVADAGPLFLHFLASVPYILEEMARVGVALTRLSLARQATEPRPFSFFEIDAFDGSNGRALAAHSRGLINTFTTSPNKANQSHFDRHADPARSLFYPQSFLTLQSRLFTEEPYGRFKEGFDYVYETAAFQFYTRDRKAQVNHIKPLLKPGALVFFLEKLNHEDVGQYLERERMKDNCFKTRYFTQEEIDWKRQQMLEQMQNGQVLMHELVEALSSHFKHVYLLWNSTNFYEFVATDDGARLEQFLNVLGPSHQPEGFCFEARAIGYVNCAPRSHVEERADA</sequence>
<organism evidence="1">
    <name type="scientific">Pseudomonas fluorescens (strain Q2-87)</name>
    <dbReference type="NCBI Taxonomy" id="1038922"/>
    <lineage>
        <taxon>Bacteria</taxon>
        <taxon>Pseudomonadati</taxon>
        <taxon>Pseudomonadota</taxon>
        <taxon>Gammaproteobacteria</taxon>
        <taxon>Pseudomonadales</taxon>
        <taxon>Pseudomonadaceae</taxon>
        <taxon>Pseudomonas</taxon>
    </lineage>
</organism>
<dbReference type="RefSeq" id="WP_003179823.1">
    <property type="nucleotide sequence ID" value="NZ_CM001558.1"/>
</dbReference>
<protein>
    <recommendedName>
        <fullName evidence="2">Class I SAM-dependent methyltransferase</fullName>
    </recommendedName>
</protein>
<evidence type="ECO:0000313" key="1">
    <source>
        <dbReference type="EMBL" id="EJL01848.1"/>
    </source>
</evidence>
<gene>
    <name evidence="1" type="ORF">PflQ2_1771</name>
</gene>
<dbReference type="AlphaFoldDB" id="J2EYW7"/>
<dbReference type="Gene3D" id="3.40.50.150">
    <property type="entry name" value="Vaccinia Virus protein VP39"/>
    <property type="match status" value="1"/>
</dbReference>
<dbReference type="InterPro" id="IPR029063">
    <property type="entry name" value="SAM-dependent_MTases_sf"/>
</dbReference>
<reference evidence="1" key="1">
    <citation type="journal article" date="2012" name="PLoS Genet.">
        <title>Comparative Genomics of Plant-Associated Pseudomonas spp.: Insights into Diversity and Inheritance of Traits Involved in Multitrophic Interactions.</title>
        <authorList>
            <person name="Loper J.E."/>
            <person name="Hassan K.A."/>
            <person name="Mavrodi D.V."/>
            <person name="Davis E.W.II."/>
            <person name="Lim C.K."/>
            <person name="Shaffer B.T."/>
            <person name="Elbourne L.D."/>
            <person name="Stockwell V.O."/>
            <person name="Hartney S.L."/>
            <person name="Breakwell K."/>
            <person name="Henkels M.D."/>
            <person name="Tetu S.G."/>
            <person name="Rangel L.I."/>
            <person name="Kidarsa T.A."/>
            <person name="Wilson N.L."/>
            <person name="van de Mortel J.E."/>
            <person name="Song C."/>
            <person name="Blumhagen R."/>
            <person name="Radune D."/>
            <person name="Hostetler J.B."/>
            <person name="Brinkac L.M."/>
            <person name="Durkin A.S."/>
            <person name="Kluepfel D.A."/>
            <person name="Wechter W.P."/>
            <person name="Anderson A.J."/>
            <person name="Kim Y.C."/>
            <person name="Pierson L.S.III."/>
            <person name="Pierson E.A."/>
            <person name="Lindow S.E."/>
            <person name="Kobayashi D.Y."/>
            <person name="Raaijmakers J.M."/>
            <person name="Weller D.M."/>
            <person name="Thomashow L.S."/>
            <person name="Allen A.E."/>
            <person name="Paulsen I.T."/>
        </authorList>
    </citation>
    <scope>NUCLEOTIDE SEQUENCE [LARGE SCALE GENOMIC DNA]</scope>
    <source>
        <strain evidence="1">Q2-87</strain>
    </source>
</reference>
<accession>J2EYW7</accession>
<dbReference type="eggNOG" id="COG0318">
    <property type="taxonomic scope" value="Bacteria"/>
</dbReference>
<dbReference type="PATRIC" id="fig|1038922.3.peg.3766"/>
<evidence type="ECO:0008006" key="2">
    <source>
        <dbReference type="Google" id="ProtNLM"/>
    </source>
</evidence>
<name>J2EYW7_PSEFQ</name>
<dbReference type="HOGENOM" id="CLU_080145_0_0_6"/>
<dbReference type="Proteomes" id="UP000007289">
    <property type="component" value="Chromosome"/>
</dbReference>
<comment type="caution">
    <text evidence="1">The sequence shown here is derived from an EMBL/GenBank/DDBJ whole genome shotgun (WGS) entry which is preliminary data.</text>
</comment>